<evidence type="ECO:0000313" key="2">
    <source>
        <dbReference type="Proteomes" id="UP000239990"/>
    </source>
</evidence>
<dbReference type="Proteomes" id="UP000239990">
    <property type="component" value="Unassembled WGS sequence"/>
</dbReference>
<accession>A0A2S5GQD2</accession>
<evidence type="ECO:0000313" key="1">
    <source>
        <dbReference type="EMBL" id="PPA75302.1"/>
    </source>
</evidence>
<dbReference type="EMBL" id="PREU01000006">
    <property type="protein sequence ID" value="PPA75302.1"/>
    <property type="molecule type" value="Genomic_DNA"/>
</dbReference>
<reference evidence="1 2" key="1">
    <citation type="submission" date="2018-02" db="EMBL/GenBank/DDBJ databases">
        <title>Draft Genome of Achromobacter spanius stain 6.</title>
        <authorList>
            <person name="Gunasekera T.S."/>
            <person name="Radwan O."/>
            <person name="Ruiz O.N."/>
        </authorList>
    </citation>
    <scope>NUCLEOTIDE SEQUENCE [LARGE SCALE GENOMIC DNA]</scope>
    <source>
        <strain evidence="1 2">6</strain>
    </source>
</reference>
<protein>
    <submittedName>
        <fullName evidence="1">Uncharacterized protein</fullName>
    </submittedName>
</protein>
<comment type="caution">
    <text evidence="1">The sequence shown here is derived from an EMBL/GenBank/DDBJ whole genome shotgun (WGS) entry which is preliminary data.</text>
</comment>
<proteinExistence type="predicted"/>
<dbReference type="AlphaFoldDB" id="A0A2S5GQD2"/>
<dbReference type="OrthoDB" id="8657055at2"/>
<organism evidence="1 2">
    <name type="scientific">Achromobacter spanius</name>
    <dbReference type="NCBI Taxonomy" id="217203"/>
    <lineage>
        <taxon>Bacteria</taxon>
        <taxon>Pseudomonadati</taxon>
        <taxon>Pseudomonadota</taxon>
        <taxon>Betaproteobacteria</taxon>
        <taxon>Burkholderiales</taxon>
        <taxon>Alcaligenaceae</taxon>
        <taxon>Achromobacter</taxon>
    </lineage>
</organism>
<name>A0A2S5GQD2_9BURK</name>
<sequence>MADCLHMFRGYRVPPETVEAVRQAIIDTPRRVDIKALQEIVQPALVPVDPWPSTSRAVAAARAVESFLFDATQAGLVKRHTNGWKFPYWWRVKAASGAECR</sequence>
<dbReference type="RefSeq" id="WP_104143995.1">
    <property type="nucleotide sequence ID" value="NZ_PREU01000006.1"/>
</dbReference>
<gene>
    <name evidence="1" type="ORF">C4E15_14405</name>
</gene>